<protein>
    <submittedName>
        <fullName evidence="8">Uncharacterized protein LOC108850546</fullName>
    </submittedName>
</protein>
<evidence type="ECO:0000256" key="5">
    <source>
        <dbReference type="SAM" id="MobiDB-lite"/>
    </source>
</evidence>
<proteinExistence type="predicted"/>
<feature type="region of interest" description="Disordered" evidence="5">
    <location>
        <begin position="402"/>
        <end position="426"/>
    </location>
</feature>
<name>A0A6J0N652_RAPSA</name>
<keyword evidence="2 4" id="KW-0863">Zinc-finger</keyword>
<evidence type="ECO:0000259" key="6">
    <source>
        <dbReference type="PROSITE" id="PS50966"/>
    </source>
</evidence>
<dbReference type="Pfam" id="PF04434">
    <property type="entry name" value="SWIM"/>
    <property type="match status" value="1"/>
</dbReference>
<dbReference type="InterPro" id="IPR007527">
    <property type="entry name" value="Znf_SWIM"/>
</dbReference>
<organism evidence="7 8">
    <name type="scientific">Raphanus sativus</name>
    <name type="common">Radish</name>
    <name type="synonym">Raphanus raphanistrum var. sativus</name>
    <dbReference type="NCBI Taxonomy" id="3726"/>
    <lineage>
        <taxon>Eukaryota</taxon>
        <taxon>Viridiplantae</taxon>
        <taxon>Streptophyta</taxon>
        <taxon>Embryophyta</taxon>
        <taxon>Tracheophyta</taxon>
        <taxon>Spermatophyta</taxon>
        <taxon>Magnoliopsida</taxon>
        <taxon>eudicotyledons</taxon>
        <taxon>Gunneridae</taxon>
        <taxon>Pentapetalae</taxon>
        <taxon>rosids</taxon>
        <taxon>malvids</taxon>
        <taxon>Brassicales</taxon>
        <taxon>Brassicaceae</taxon>
        <taxon>Brassiceae</taxon>
        <taxon>Raphanus</taxon>
    </lineage>
</organism>
<evidence type="ECO:0000256" key="2">
    <source>
        <dbReference type="ARBA" id="ARBA00022771"/>
    </source>
</evidence>
<reference evidence="7" key="1">
    <citation type="journal article" date="2019" name="Database">
        <title>The radish genome database (RadishGD): an integrated information resource for radish genomics.</title>
        <authorList>
            <person name="Yu H.J."/>
            <person name="Baek S."/>
            <person name="Lee Y.J."/>
            <person name="Cho A."/>
            <person name="Mun J.H."/>
        </authorList>
    </citation>
    <scope>NUCLEOTIDE SEQUENCE [LARGE SCALE GENOMIC DNA]</scope>
    <source>
        <strain evidence="7">cv. WK10039</strain>
    </source>
</reference>
<dbReference type="SMART" id="SM00575">
    <property type="entry name" value="ZnF_PMZ"/>
    <property type="match status" value="1"/>
</dbReference>
<evidence type="ECO:0000256" key="4">
    <source>
        <dbReference type="PROSITE-ProRule" id="PRU00325"/>
    </source>
</evidence>
<dbReference type="AlphaFoldDB" id="A0A6J0N652"/>
<dbReference type="KEGG" id="rsz:108850546"/>
<gene>
    <name evidence="8" type="primary">LOC108850546</name>
</gene>
<dbReference type="PROSITE" id="PS50966">
    <property type="entry name" value="ZF_SWIM"/>
    <property type="match status" value="1"/>
</dbReference>
<dbReference type="PANTHER" id="PTHR31973">
    <property type="entry name" value="POLYPROTEIN, PUTATIVE-RELATED"/>
    <property type="match status" value="1"/>
</dbReference>
<keyword evidence="3" id="KW-0862">Zinc</keyword>
<dbReference type="PANTHER" id="PTHR31973:SF113">
    <property type="entry name" value="PROTEIN FAR1-RELATED SEQUENCE 5-LIKE"/>
    <property type="match status" value="1"/>
</dbReference>
<dbReference type="RefSeq" id="XP_018479561.2">
    <property type="nucleotide sequence ID" value="XM_018624059.2"/>
</dbReference>
<evidence type="ECO:0000313" key="7">
    <source>
        <dbReference type="Proteomes" id="UP000504610"/>
    </source>
</evidence>
<evidence type="ECO:0000256" key="3">
    <source>
        <dbReference type="ARBA" id="ARBA00022833"/>
    </source>
</evidence>
<evidence type="ECO:0000313" key="8">
    <source>
        <dbReference type="RefSeq" id="XP_018479561.2"/>
    </source>
</evidence>
<keyword evidence="7" id="KW-1185">Reference proteome</keyword>
<reference evidence="8" key="2">
    <citation type="submission" date="2025-08" db="UniProtKB">
        <authorList>
            <consortium name="RefSeq"/>
        </authorList>
    </citation>
    <scope>IDENTIFICATION</scope>
    <source>
        <tissue evidence="8">Leaf</tissue>
    </source>
</reference>
<dbReference type="GO" id="GO:0008270">
    <property type="term" value="F:zinc ion binding"/>
    <property type="evidence" value="ECO:0007669"/>
    <property type="project" value="UniProtKB-KW"/>
</dbReference>
<evidence type="ECO:0000256" key="1">
    <source>
        <dbReference type="ARBA" id="ARBA00022723"/>
    </source>
</evidence>
<dbReference type="OrthoDB" id="1100751at2759"/>
<sequence length="461" mass="51938">MQLMLGEHNIRISYWKAWRSREVALEYAKGSFGTAYRMLPQYLENLVVANPGTVAEMHTSYDDAVGHKFKYMFLALGASINGLKHMRKVIVVDGAHLRGKYVGCLLSASAQDGNYQVFPIAIGIVDGENDKAWEWFFNMLLKFIPNSSEVVFVSDRHSSIYHGISKVYTAARHCACILHLTRNVRTYFKTKNLGYLVGKAARAFQLDEFYRAFNEIKTLDASCAEYLIAIGLENWARAHFEGNRYNIMTSNVAETWNSVLREAREYPVLALLEHIRAKLMTWFAERRIVKQGGNGRLTARVKEIVETNFRNSGGMLVRMINSMKFEVKDKDDSTYEVNLGEKYCTCFAFQKLLIPCPHAIASAIKAKVSIESLVADFYTIDTLALAYAEDIVPITNGAKAGGDPTQGVDMFPPASRRPPGRPRKSTILSTGEIRMKTRRRKHACSRCKAAGHNKETCKVAI</sequence>
<keyword evidence="1" id="KW-0479">Metal-binding</keyword>
<feature type="domain" description="SWIM-type" evidence="6">
    <location>
        <begin position="335"/>
        <end position="367"/>
    </location>
</feature>
<accession>A0A6J0N652</accession>
<dbReference type="InterPro" id="IPR018289">
    <property type="entry name" value="MULE_transposase_dom"/>
</dbReference>
<dbReference type="Proteomes" id="UP000504610">
    <property type="component" value="Chromosome 4"/>
</dbReference>
<dbReference type="InterPro" id="IPR006564">
    <property type="entry name" value="Znf_PMZ"/>
</dbReference>
<dbReference type="GeneID" id="108850546"/>
<dbReference type="Pfam" id="PF10551">
    <property type="entry name" value="MULE"/>
    <property type="match status" value="1"/>
</dbReference>